<accession>A0A064C109</accession>
<organism evidence="3 5">
    <name type="scientific">Streptococcus pneumoniae</name>
    <dbReference type="NCBI Taxonomy" id="1313"/>
    <lineage>
        <taxon>Bacteria</taxon>
        <taxon>Bacillati</taxon>
        <taxon>Bacillota</taxon>
        <taxon>Bacilli</taxon>
        <taxon>Lactobacillales</taxon>
        <taxon>Streptococcaceae</taxon>
        <taxon>Streptococcus</taxon>
    </lineage>
</organism>
<evidence type="ECO:0000256" key="1">
    <source>
        <dbReference type="SAM" id="Phobius"/>
    </source>
</evidence>
<evidence type="ECO:0000313" key="3">
    <source>
        <dbReference type="EMBL" id="TVX70233.1"/>
    </source>
</evidence>
<feature type="transmembrane region" description="Helical" evidence="1">
    <location>
        <begin position="39"/>
        <end position="60"/>
    </location>
</feature>
<evidence type="ECO:0000313" key="2">
    <source>
        <dbReference type="EMBL" id="CKJ33103.1"/>
    </source>
</evidence>
<dbReference type="Proteomes" id="UP000045541">
    <property type="component" value="Unassembled WGS sequence"/>
</dbReference>
<name>A0A064C109_STREE</name>
<proteinExistence type="predicted"/>
<dbReference type="AlphaFoldDB" id="A0A064C109"/>
<dbReference type="Proteomes" id="UP000315060">
    <property type="component" value="Unassembled WGS sequence"/>
</dbReference>
<evidence type="ECO:0000313" key="4">
    <source>
        <dbReference type="Proteomes" id="UP000045541"/>
    </source>
</evidence>
<evidence type="ECO:0000313" key="5">
    <source>
        <dbReference type="Proteomes" id="UP000315060"/>
    </source>
</evidence>
<gene>
    <name evidence="3" type="ORF">AZJ28_05680</name>
    <name evidence="2" type="ORF">ERS096071_02095</name>
</gene>
<reference evidence="2 4" key="1">
    <citation type="submission" date="2015-03" db="EMBL/GenBank/DDBJ databases">
        <authorList>
            <consortium name="Pathogen Informatics"/>
            <person name="Murphy D."/>
        </authorList>
    </citation>
    <scope>NUCLEOTIDE SEQUENCE [LARGE SCALE GENOMIC DNA]</scope>
    <source>
        <strain evidence="2 4">0310</strain>
    </source>
</reference>
<reference evidence="3 5" key="2">
    <citation type="submission" date="2019-07" db="EMBL/GenBank/DDBJ databases">
        <authorList>
            <person name="Mohale T."/>
        </authorList>
    </citation>
    <scope>NUCLEOTIDE SEQUENCE [LARGE SCALE GENOMIC DNA]</scope>
    <source>
        <strain evidence="3 5">NTPn 59</strain>
    </source>
</reference>
<keyword evidence="1" id="KW-1133">Transmembrane helix</keyword>
<comment type="caution">
    <text evidence="3">The sequence shown here is derived from an EMBL/GenBank/DDBJ whole genome shotgun (WGS) entry which is preliminary data.</text>
</comment>
<dbReference type="EMBL" id="CMWB01000060">
    <property type="protein sequence ID" value="CKJ33103.1"/>
    <property type="molecule type" value="Genomic_DNA"/>
</dbReference>
<sequence>MKFGSDFSWLWVAIIRIFTAPFYIVLWCINVVKSTIGMFILWVIAKICITIVLIGGMAIIHHLFNFPSENIIDNIFGWYTPHILGMSHDSLITAGQVVDAPKGGGLFFPYPNFEVPIIIGLSILVATVRTIYREEFEEL</sequence>
<keyword evidence="1" id="KW-0812">Transmembrane</keyword>
<dbReference type="EMBL" id="VMYC01000091">
    <property type="protein sequence ID" value="TVX70233.1"/>
    <property type="molecule type" value="Genomic_DNA"/>
</dbReference>
<keyword evidence="1" id="KW-0472">Membrane</keyword>
<protein>
    <submittedName>
        <fullName evidence="3">Uncharacterized protein</fullName>
    </submittedName>
</protein>
<feature type="transmembrane region" description="Helical" evidence="1">
    <location>
        <begin position="12"/>
        <end position="32"/>
    </location>
</feature>
<feature type="transmembrane region" description="Helical" evidence="1">
    <location>
        <begin position="115"/>
        <end position="132"/>
    </location>
</feature>